<name>A0A9D3AWZ0_9FIRM</name>
<dbReference type="OrthoDB" id="9800780at2"/>
<accession>A0A9D3AWZ0</accession>
<proteinExistence type="inferred from homology"/>
<dbReference type="GO" id="GO:0016998">
    <property type="term" value="P:cell wall macromolecule catabolic process"/>
    <property type="evidence" value="ECO:0007669"/>
    <property type="project" value="InterPro"/>
</dbReference>
<organism evidence="2 3">
    <name type="scientific">Sporotomaculum syntrophicum</name>
    <dbReference type="NCBI Taxonomy" id="182264"/>
    <lineage>
        <taxon>Bacteria</taxon>
        <taxon>Bacillati</taxon>
        <taxon>Bacillota</taxon>
        <taxon>Clostridia</taxon>
        <taxon>Eubacteriales</taxon>
        <taxon>Desulfallaceae</taxon>
        <taxon>Sporotomaculum</taxon>
    </lineage>
</organism>
<dbReference type="PROSITE" id="PS51904">
    <property type="entry name" value="GLYCOSYL_HYDROL_F25_2"/>
    <property type="match status" value="1"/>
</dbReference>
<dbReference type="EC" id="3.2.1.17" evidence="2"/>
<evidence type="ECO:0000313" key="3">
    <source>
        <dbReference type="Proteomes" id="UP000798488"/>
    </source>
</evidence>
<dbReference type="InterPro" id="IPR002053">
    <property type="entry name" value="Glyco_hydro_25"/>
</dbReference>
<comment type="caution">
    <text evidence="2">The sequence shown here is derived from an EMBL/GenBank/DDBJ whole genome shotgun (WGS) entry which is preliminary data.</text>
</comment>
<dbReference type="SUPFAM" id="SSF51445">
    <property type="entry name" value="(Trans)glycosidases"/>
    <property type="match status" value="1"/>
</dbReference>
<dbReference type="AlphaFoldDB" id="A0A9D3AWZ0"/>
<dbReference type="Pfam" id="PF01183">
    <property type="entry name" value="Glyco_hydro_25"/>
    <property type="match status" value="1"/>
</dbReference>
<evidence type="ECO:0000256" key="1">
    <source>
        <dbReference type="ARBA" id="ARBA00010646"/>
    </source>
</evidence>
<keyword evidence="3" id="KW-1185">Reference proteome</keyword>
<keyword evidence="2" id="KW-0378">Hydrolase</keyword>
<evidence type="ECO:0000313" key="2">
    <source>
        <dbReference type="EMBL" id="KAF1084447.1"/>
    </source>
</evidence>
<dbReference type="Proteomes" id="UP000798488">
    <property type="component" value="Unassembled WGS sequence"/>
</dbReference>
<dbReference type="GO" id="GO:0009253">
    <property type="term" value="P:peptidoglycan catabolic process"/>
    <property type="evidence" value="ECO:0007669"/>
    <property type="project" value="InterPro"/>
</dbReference>
<sequence length="198" mass="23019">MLLKGIDVSKYQGLIDWDVLRGKVDFVIIRASYGMHDTDEMWERNYAEAKRVGVPIGAYHYFYYGDEVKHRKEVDNFLVQLAGKELAYPAFIDFEEADPKFNPPLGALPREKITVYALEALNRIRQAGFKPGIYANKHWLTNHLEAAKLPEDVTVWLAEYNTRPTYSGRYHMWQYTDQGSMDGITSRGLDMNYYFTEV</sequence>
<protein>
    <submittedName>
        <fullName evidence="2">Autolytic lysozyme</fullName>
        <ecNumber evidence="2">3.2.1.17</ecNumber>
    </submittedName>
</protein>
<dbReference type="EMBL" id="LSRS01000005">
    <property type="protein sequence ID" value="KAF1084447.1"/>
    <property type="molecule type" value="Genomic_DNA"/>
</dbReference>
<dbReference type="RefSeq" id="WP_161822530.1">
    <property type="nucleotide sequence ID" value="NZ_LSRS01000005.1"/>
</dbReference>
<dbReference type="InterPro" id="IPR017853">
    <property type="entry name" value="GH"/>
</dbReference>
<dbReference type="GO" id="GO:0003796">
    <property type="term" value="F:lysozyme activity"/>
    <property type="evidence" value="ECO:0007669"/>
    <property type="project" value="UniProtKB-EC"/>
</dbReference>
<reference evidence="2" key="1">
    <citation type="submission" date="2016-02" db="EMBL/GenBank/DDBJ databases">
        <title>Draft Genome Sequence of Sporotomaculum syntrophicum Strain FB, a Syntrophic Benzoate Degrader.</title>
        <authorList>
            <person name="Nobu M.K."/>
            <person name="Narihiro T."/>
            <person name="Qiu Y.-L."/>
            <person name="Ohashi A."/>
            <person name="Liu W.-T."/>
            <person name="Yuji S."/>
        </authorList>
    </citation>
    <scope>NUCLEOTIDE SEQUENCE</scope>
    <source>
        <strain evidence="2">FB</strain>
    </source>
</reference>
<dbReference type="PANTHER" id="PTHR34135:SF2">
    <property type="entry name" value="LYSOZYME"/>
    <property type="match status" value="1"/>
</dbReference>
<comment type="similarity">
    <text evidence="1">Belongs to the glycosyl hydrolase 25 family.</text>
</comment>
<keyword evidence="2" id="KW-0326">Glycosidase</keyword>
<dbReference type="PANTHER" id="PTHR34135">
    <property type="entry name" value="LYSOZYME"/>
    <property type="match status" value="1"/>
</dbReference>
<gene>
    <name evidence="2" type="primary">lyc</name>
    <name evidence="2" type="ORF">SPSYN_02224</name>
</gene>
<dbReference type="GO" id="GO:0016052">
    <property type="term" value="P:carbohydrate catabolic process"/>
    <property type="evidence" value="ECO:0007669"/>
    <property type="project" value="TreeGrafter"/>
</dbReference>
<dbReference type="Gene3D" id="3.20.20.80">
    <property type="entry name" value="Glycosidases"/>
    <property type="match status" value="1"/>
</dbReference>